<dbReference type="PANTHER" id="PTHR47256:SF1">
    <property type="entry name" value="ZN(II)2CYS6 TRANSCRIPTION FACTOR (EUROFUNG)"/>
    <property type="match status" value="1"/>
</dbReference>
<feature type="region of interest" description="Disordered" evidence="1">
    <location>
        <begin position="165"/>
        <end position="202"/>
    </location>
</feature>
<evidence type="ECO:0000313" key="3">
    <source>
        <dbReference type="Proteomes" id="UP001465668"/>
    </source>
</evidence>
<proteinExistence type="predicted"/>
<dbReference type="PANTHER" id="PTHR47256">
    <property type="entry name" value="ZN(II)2CYS6 TRANSCRIPTION FACTOR (EUROFUNG)-RELATED"/>
    <property type="match status" value="1"/>
</dbReference>
<dbReference type="Proteomes" id="UP001465668">
    <property type="component" value="Unassembled WGS sequence"/>
</dbReference>
<name>A0ABR2X6D5_9PEZI</name>
<comment type="caution">
    <text evidence="2">The sequence shown here is derived from an EMBL/GenBank/DDBJ whole genome shotgun (WGS) entry which is preliminary data.</text>
</comment>
<organism evidence="2 3">
    <name type="scientific">Seiridium cardinale</name>
    <dbReference type="NCBI Taxonomy" id="138064"/>
    <lineage>
        <taxon>Eukaryota</taxon>
        <taxon>Fungi</taxon>
        <taxon>Dikarya</taxon>
        <taxon>Ascomycota</taxon>
        <taxon>Pezizomycotina</taxon>
        <taxon>Sordariomycetes</taxon>
        <taxon>Xylariomycetidae</taxon>
        <taxon>Amphisphaeriales</taxon>
        <taxon>Sporocadaceae</taxon>
        <taxon>Seiridium</taxon>
    </lineage>
</organism>
<dbReference type="InterPro" id="IPR053187">
    <property type="entry name" value="Notoamide_regulator"/>
</dbReference>
<sequence>MGSKKYPSILPAPTAPDHSSSSQGSPVSRRDLGPKRLPIAIACNSCRRSDGCTYTGNRAYGDIQRQEILHLLRSLPEGSASDLLATIRDNRNDATVLSNFKATSHGTPYSAASEWESALPQPTLSPDGTLETELMAQYPCAYPALAPILASDLARSDLLGPISGFTQQGGNGGIDSSSDTPEAGSETPGSLSAPKPSPESDYYDERLRHLKTRFWTDVDIADNLAARIISLYLTSEHPLLGFFDPRLFLDDLLGSRERFCSRLLFHSLMQ</sequence>
<evidence type="ECO:0000256" key="1">
    <source>
        <dbReference type="SAM" id="MobiDB-lite"/>
    </source>
</evidence>
<evidence type="ECO:0000313" key="2">
    <source>
        <dbReference type="EMBL" id="KAK9769352.1"/>
    </source>
</evidence>
<dbReference type="EMBL" id="JARVKM010000133">
    <property type="protein sequence ID" value="KAK9769352.1"/>
    <property type="molecule type" value="Genomic_DNA"/>
</dbReference>
<reference evidence="2 3" key="1">
    <citation type="submission" date="2024-02" db="EMBL/GenBank/DDBJ databases">
        <title>First draft genome assembly of two strains of Seiridium cardinale.</title>
        <authorList>
            <person name="Emiliani G."/>
            <person name="Scali E."/>
        </authorList>
    </citation>
    <scope>NUCLEOTIDE SEQUENCE [LARGE SCALE GENOMIC DNA]</scope>
    <source>
        <strain evidence="2 3">BM-138-000479</strain>
    </source>
</reference>
<gene>
    <name evidence="2" type="ORF">SCAR479_13985</name>
</gene>
<protein>
    <submittedName>
        <fullName evidence="2">Zn(2)-C6 fungal-type domain-containing protein</fullName>
    </submittedName>
</protein>
<keyword evidence="3" id="KW-1185">Reference proteome</keyword>
<feature type="region of interest" description="Disordered" evidence="1">
    <location>
        <begin position="1"/>
        <end position="33"/>
    </location>
</feature>
<accession>A0ABR2X6D5</accession>